<sequence length="230" mass="24777">MFFWDPTFVLLIPGIIIAAWAQMKVSSTFDKYYRVRAVSGVTAAQAARRILNQKGLDDVTVEVIPGKLSDHYDPRAKALRLSEQVYHSSSLAAIGVAAHEAGHAMQHDEGYVPLSIRASLVPVAQFGSSAAWILLLLGLLLGFPGLAQIGVYAFAGVVLFQLVTLPVEYNASSRALALLEGGGYLSREEIPQTKKVLDAAALTYVAAALMGILQLIRLLVISGMLGRRDE</sequence>
<dbReference type="EMBL" id="CP017634">
    <property type="protein sequence ID" value="ATW24695.1"/>
    <property type="molecule type" value="Genomic_DNA"/>
</dbReference>
<dbReference type="Pfam" id="PF04298">
    <property type="entry name" value="Zn_peptidase_2"/>
    <property type="match status" value="1"/>
</dbReference>
<feature type="transmembrane region" description="Helical" evidence="1">
    <location>
        <begin position="201"/>
        <end position="220"/>
    </location>
</feature>
<dbReference type="OrthoDB" id="9784298at2"/>
<organism evidence="2 3">
    <name type="scientific">Formimonas warabiya</name>
    <dbReference type="NCBI Taxonomy" id="1761012"/>
    <lineage>
        <taxon>Bacteria</taxon>
        <taxon>Bacillati</taxon>
        <taxon>Bacillota</taxon>
        <taxon>Clostridia</taxon>
        <taxon>Eubacteriales</taxon>
        <taxon>Peptococcaceae</taxon>
        <taxon>Candidatus Formimonas</taxon>
    </lineage>
</organism>
<proteinExistence type="predicted"/>
<dbReference type="PANTHER" id="PTHR36434:SF1">
    <property type="entry name" value="MEMBRANE PROTEASE YUGP-RELATED"/>
    <property type="match status" value="1"/>
</dbReference>
<evidence type="ECO:0000256" key="1">
    <source>
        <dbReference type="SAM" id="Phobius"/>
    </source>
</evidence>
<evidence type="ECO:0000313" key="3">
    <source>
        <dbReference type="Proteomes" id="UP000323521"/>
    </source>
</evidence>
<dbReference type="Proteomes" id="UP000323521">
    <property type="component" value="Chromosome"/>
</dbReference>
<reference evidence="2 3" key="1">
    <citation type="submission" date="2016-10" db="EMBL/GenBank/DDBJ databases">
        <title>Complete Genome Sequence of Peptococcaceae strain DCMF.</title>
        <authorList>
            <person name="Edwards R.J."/>
            <person name="Holland S.I."/>
            <person name="Deshpande N.P."/>
            <person name="Wong Y.K."/>
            <person name="Ertan H."/>
            <person name="Manefield M."/>
            <person name="Russell T.L."/>
            <person name="Lee M.J."/>
        </authorList>
    </citation>
    <scope>NUCLEOTIDE SEQUENCE [LARGE SCALE GENOMIC DNA]</scope>
    <source>
        <strain evidence="2 3">DCMF</strain>
    </source>
</reference>
<dbReference type="PANTHER" id="PTHR36434">
    <property type="entry name" value="MEMBRANE PROTEASE YUGP-RELATED"/>
    <property type="match status" value="1"/>
</dbReference>
<dbReference type="InterPro" id="IPR007395">
    <property type="entry name" value="Zn_peptidase_2"/>
</dbReference>
<accession>A0A3G1KRF4</accession>
<dbReference type="KEGG" id="fwa:DCMF_07820"/>
<evidence type="ECO:0000313" key="2">
    <source>
        <dbReference type="EMBL" id="ATW24695.1"/>
    </source>
</evidence>
<keyword evidence="1" id="KW-0812">Transmembrane</keyword>
<protein>
    <submittedName>
        <fullName evidence="2">Peptidase</fullName>
    </submittedName>
</protein>
<dbReference type="RefSeq" id="WP_148133916.1">
    <property type="nucleotide sequence ID" value="NZ_CP017634.1"/>
</dbReference>
<dbReference type="AlphaFoldDB" id="A0A3G1KRF4"/>
<name>A0A3G1KRF4_FORW1</name>
<keyword evidence="1" id="KW-1133">Transmembrane helix</keyword>
<gene>
    <name evidence="2" type="ORF">DCMF_07820</name>
</gene>
<keyword evidence="3" id="KW-1185">Reference proteome</keyword>
<keyword evidence="1" id="KW-0472">Membrane</keyword>